<gene>
    <name evidence="15" type="ORF">NHX12_014123</name>
</gene>
<keyword evidence="2" id="KW-0597">Phosphoprotein</keyword>
<dbReference type="GO" id="GO:0004715">
    <property type="term" value="F:non-membrane spanning protein tyrosine kinase activity"/>
    <property type="evidence" value="ECO:0007669"/>
    <property type="project" value="UniProtKB-EC"/>
</dbReference>
<dbReference type="PRINTS" id="PR00109">
    <property type="entry name" value="TYRKINASE"/>
</dbReference>
<accession>A0A9Q0DBJ6</accession>
<evidence type="ECO:0000313" key="16">
    <source>
        <dbReference type="Proteomes" id="UP001148018"/>
    </source>
</evidence>
<dbReference type="InterPro" id="IPR050198">
    <property type="entry name" value="Non-receptor_tyrosine_kinases"/>
</dbReference>
<comment type="catalytic activity">
    <reaction evidence="10">
        <text>L-tyrosyl-[protein] + ATP = O-phospho-L-tyrosyl-[protein] + ADP + H(+)</text>
        <dbReference type="Rhea" id="RHEA:10596"/>
        <dbReference type="Rhea" id="RHEA-COMP:10136"/>
        <dbReference type="Rhea" id="RHEA-COMP:20101"/>
        <dbReference type="ChEBI" id="CHEBI:15378"/>
        <dbReference type="ChEBI" id="CHEBI:30616"/>
        <dbReference type="ChEBI" id="CHEBI:46858"/>
        <dbReference type="ChEBI" id="CHEBI:61978"/>
        <dbReference type="ChEBI" id="CHEBI:456216"/>
        <dbReference type="EC" id="2.7.10.2"/>
    </reaction>
</comment>
<dbReference type="AlphaFoldDB" id="A0A9Q0DBJ6"/>
<keyword evidence="3" id="KW-0808">Transferase</keyword>
<dbReference type="PROSITE" id="PS50011">
    <property type="entry name" value="PROTEIN_KINASE_DOM"/>
    <property type="match status" value="1"/>
</dbReference>
<sequence length="355" mass="41221">MRACVWSNRGYIPSNYVREKTSIDANLWYCNISRTEAEHLLKQEIKHTESDQYFLAEKYTFESIPEVITYHQHNAAGLVTRLRYPIGPMKRCVPATAGFSSEKWEIEPSELTFMKEVGGGQFGLVRLGKWRGQHKVAIKAVRENTMFDEDFIEEAKVMMRMDHPQLVQLYGVCLRQHPLLLVTEFLDNGCLLDFLRQRSGALEGAWLLSTCQDICQGMNYLERHNYIHRDLAARNCLVDHRQHVKVSDFGMTRYVLDNQYTSSNGCKFPVKWSPPEVLHYSKYSNKSDVPFEHHTNQEVVEKISGGIRLYRPHRASAQLYQTMYHCWHETPQGRPSFSELLEQLSNLAEQPTSPE</sequence>
<dbReference type="SUPFAM" id="SSF56112">
    <property type="entry name" value="Protein kinase-like (PK-like)"/>
    <property type="match status" value="1"/>
</dbReference>
<evidence type="ECO:0000256" key="8">
    <source>
        <dbReference type="ARBA" id="ARBA00022999"/>
    </source>
</evidence>
<evidence type="ECO:0000256" key="2">
    <source>
        <dbReference type="ARBA" id="ARBA00022553"/>
    </source>
</evidence>
<evidence type="ECO:0000256" key="9">
    <source>
        <dbReference type="ARBA" id="ARBA00023137"/>
    </source>
</evidence>
<dbReference type="EMBL" id="JANIIK010000118">
    <property type="protein sequence ID" value="KAJ3585404.1"/>
    <property type="molecule type" value="Genomic_DNA"/>
</dbReference>
<organism evidence="15 16">
    <name type="scientific">Muraenolepis orangiensis</name>
    <name type="common">Patagonian moray cod</name>
    <dbReference type="NCBI Taxonomy" id="630683"/>
    <lineage>
        <taxon>Eukaryota</taxon>
        <taxon>Metazoa</taxon>
        <taxon>Chordata</taxon>
        <taxon>Craniata</taxon>
        <taxon>Vertebrata</taxon>
        <taxon>Euteleostomi</taxon>
        <taxon>Actinopterygii</taxon>
        <taxon>Neopterygii</taxon>
        <taxon>Teleostei</taxon>
        <taxon>Neoteleostei</taxon>
        <taxon>Acanthomorphata</taxon>
        <taxon>Zeiogadaria</taxon>
        <taxon>Gadariae</taxon>
        <taxon>Gadiformes</taxon>
        <taxon>Muraenolepidoidei</taxon>
        <taxon>Muraenolepididae</taxon>
        <taxon>Muraenolepis</taxon>
    </lineage>
</organism>
<dbReference type="Gene3D" id="3.30.505.10">
    <property type="entry name" value="SH2 domain"/>
    <property type="match status" value="1"/>
</dbReference>
<evidence type="ECO:0000256" key="11">
    <source>
        <dbReference type="PROSITE-ProRule" id="PRU00191"/>
    </source>
</evidence>
<evidence type="ECO:0000256" key="7">
    <source>
        <dbReference type="ARBA" id="ARBA00022840"/>
    </source>
</evidence>
<dbReference type="InterPro" id="IPR036860">
    <property type="entry name" value="SH2_dom_sf"/>
</dbReference>
<dbReference type="InterPro" id="IPR000719">
    <property type="entry name" value="Prot_kinase_dom"/>
</dbReference>
<evidence type="ECO:0000256" key="6">
    <source>
        <dbReference type="ARBA" id="ARBA00022777"/>
    </source>
</evidence>
<keyword evidence="7 12" id="KW-0067">ATP-binding</keyword>
<dbReference type="Pfam" id="PF07714">
    <property type="entry name" value="PK_Tyr_Ser-Thr"/>
    <property type="match status" value="1"/>
</dbReference>
<dbReference type="GO" id="GO:0005524">
    <property type="term" value="F:ATP binding"/>
    <property type="evidence" value="ECO:0007669"/>
    <property type="project" value="UniProtKB-UniRule"/>
</dbReference>
<proteinExistence type="predicted"/>
<feature type="binding site" evidence="12">
    <location>
        <position position="139"/>
    </location>
    <ligand>
        <name>ATP</name>
        <dbReference type="ChEBI" id="CHEBI:30616"/>
    </ligand>
</feature>
<keyword evidence="5 12" id="KW-0547">Nucleotide-binding</keyword>
<evidence type="ECO:0000256" key="12">
    <source>
        <dbReference type="PROSITE-ProRule" id="PRU10141"/>
    </source>
</evidence>
<name>A0A9Q0DBJ6_9TELE</name>
<dbReference type="Proteomes" id="UP001148018">
    <property type="component" value="Unassembled WGS sequence"/>
</dbReference>
<dbReference type="FunFam" id="1.10.510.10:FF:000052">
    <property type="entry name" value="Tyrosine-protein kinase"/>
    <property type="match status" value="1"/>
</dbReference>
<evidence type="ECO:0000256" key="10">
    <source>
        <dbReference type="ARBA" id="ARBA00051245"/>
    </source>
</evidence>
<keyword evidence="8 11" id="KW-0727">SH2 domain</keyword>
<evidence type="ECO:0000256" key="4">
    <source>
        <dbReference type="ARBA" id="ARBA00022707"/>
    </source>
</evidence>
<dbReference type="PROSITE" id="PS50001">
    <property type="entry name" value="SH2"/>
    <property type="match status" value="1"/>
</dbReference>
<dbReference type="PANTHER" id="PTHR24418">
    <property type="entry name" value="TYROSINE-PROTEIN KINASE"/>
    <property type="match status" value="1"/>
</dbReference>
<keyword evidence="6" id="KW-0418">Kinase</keyword>
<dbReference type="SMART" id="SM00219">
    <property type="entry name" value="TyrKc"/>
    <property type="match status" value="1"/>
</dbReference>
<evidence type="ECO:0000256" key="1">
    <source>
        <dbReference type="ARBA" id="ARBA00011903"/>
    </source>
</evidence>
<dbReference type="InterPro" id="IPR000980">
    <property type="entry name" value="SH2"/>
</dbReference>
<dbReference type="EC" id="2.7.10.2" evidence="1"/>
<keyword evidence="9" id="KW-0829">Tyrosine-protein kinase</keyword>
<dbReference type="OrthoDB" id="4062651at2759"/>
<evidence type="ECO:0000259" key="13">
    <source>
        <dbReference type="PROSITE" id="PS50001"/>
    </source>
</evidence>
<dbReference type="PROSITE" id="PS00109">
    <property type="entry name" value="PROTEIN_KINASE_TYR"/>
    <property type="match status" value="1"/>
</dbReference>
<dbReference type="SUPFAM" id="SSF55550">
    <property type="entry name" value="SH2 domain"/>
    <property type="match status" value="1"/>
</dbReference>
<dbReference type="Gene3D" id="1.10.510.10">
    <property type="entry name" value="Transferase(Phosphotransferase) domain 1"/>
    <property type="match status" value="1"/>
</dbReference>
<dbReference type="InterPro" id="IPR017441">
    <property type="entry name" value="Protein_kinase_ATP_BS"/>
</dbReference>
<keyword evidence="16" id="KW-1185">Reference proteome</keyword>
<dbReference type="PROSITE" id="PS00107">
    <property type="entry name" value="PROTEIN_KINASE_ATP"/>
    <property type="match status" value="1"/>
</dbReference>
<keyword evidence="4" id="KW-0449">Lipoprotein</keyword>
<feature type="domain" description="SH2" evidence="13">
    <location>
        <begin position="45"/>
        <end position="86"/>
    </location>
</feature>
<evidence type="ECO:0000259" key="14">
    <source>
        <dbReference type="PROSITE" id="PS50011"/>
    </source>
</evidence>
<dbReference type="InterPro" id="IPR008266">
    <property type="entry name" value="Tyr_kinase_AS"/>
</dbReference>
<protein>
    <recommendedName>
        <fullName evidence="1">non-specific protein-tyrosine kinase</fullName>
        <ecNumber evidence="1">2.7.10.2</ecNumber>
    </recommendedName>
</protein>
<keyword evidence="4" id="KW-0519">Myristate</keyword>
<dbReference type="FunFam" id="3.30.200.20:FF:000053">
    <property type="entry name" value="Tyrosine-protein kinase"/>
    <property type="match status" value="1"/>
</dbReference>
<dbReference type="InterPro" id="IPR001245">
    <property type="entry name" value="Ser-Thr/Tyr_kinase_cat_dom"/>
</dbReference>
<dbReference type="InterPro" id="IPR020635">
    <property type="entry name" value="Tyr_kinase_cat_dom"/>
</dbReference>
<reference evidence="15" key="1">
    <citation type="submission" date="2022-07" db="EMBL/GenBank/DDBJ databases">
        <title>Chromosome-level genome of Muraenolepis orangiensis.</title>
        <authorList>
            <person name="Kim J."/>
        </authorList>
    </citation>
    <scope>NUCLEOTIDE SEQUENCE</scope>
    <source>
        <strain evidence="15">KU_S4_2022</strain>
        <tissue evidence="15">Muscle</tissue>
    </source>
</reference>
<evidence type="ECO:0000313" key="15">
    <source>
        <dbReference type="EMBL" id="KAJ3585404.1"/>
    </source>
</evidence>
<evidence type="ECO:0000256" key="5">
    <source>
        <dbReference type="ARBA" id="ARBA00022741"/>
    </source>
</evidence>
<evidence type="ECO:0000256" key="3">
    <source>
        <dbReference type="ARBA" id="ARBA00022679"/>
    </source>
</evidence>
<feature type="domain" description="Protein kinase" evidence="14">
    <location>
        <begin position="111"/>
        <end position="347"/>
    </location>
</feature>
<dbReference type="InterPro" id="IPR011009">
    <property type="entry name" value="Kinase-like_dom_sf"/>
</dbReference>
<comment type="caution">
    <text evidence="15">The sequence shown here is derived from an EMBL/GenBank/DDBJ whole genome shotgun (WGS) entry which is preliminary data.</text>
</comment>